<keyword evidence="2" id="KW-1185">Reference proteome</keyword>
<evidence type="ECO:0000313" key="1">
    <source>
        <dbReference type="EMBL" id="MCM8748804.1"/>
    </source>
</evidence>
<name>A0AA41WA16_9BACT</name>
<comment type="caution">
    <text evidence="1">The sequence shown here is derived from an EMBL/GenBank/DDBJ whole genome shotgun (WGS) entry which is preliminary data.</text>
</comment>
<dbReference type="RefSeq" id="WP_284056584.1">
    <property type="nucleotide sequence ID" value="NZ_JAMSLR010000003.1"/>
</dbReference>
<protein>
    <submittedName>
        <fullName evidence="1">Uncharacterized protein</fullName>
    </submittedName>
</protein>
<sequence length="110" mass="12632">MRAHSDPQVQVVSEAEIRRLFNTLRYWERVQNGELRAEVIRESHVTSLTHTEHCSMSQTLRYYGHDGTKIAIVHQYRRRDGTIGASGHPDPKWLRVGDIVYVPQPPASSP</sequence>
<accession>A0AA41WA16</accession>
<dbReference type="Proteomes" id="UP001165306">
    <property type="component" value="Unassembled WGS sequence"/>
</dbReference>
<gene>
    <name evidence="1" type="ORF">NET02_06565</name>
</gene>
<dbReference type="AlphaFoldDB" id="A0AA41WA16"/>
<proteinExistence type="predicted"/>
<dbReference type="EMBL" id="JAMSLR010000003">
    <property type="protein sequence ID" value="MCM8748804.1"/>
    <property type="molecule type" value="Genomic_DNA"/>
</dbReference>
<organism evidence="1 2">
    <name type="scientific">Thermalbibacter longus</name>
    <dbReference type="NCBI Taxonomy" id="2951981"/>
    <lineage>
        <taxon>Bacteria</taxon>
        <taxon>Pseudomonadati</taxon>
        <taxon>Thermomicrobiota</taxon>
        <taxon>Thermomicrobia</taxon>
        <taxon>Thermomicrobiales</taxon>
        <taxon>Thermomicrobiaceae</taxon>
        <taxon>Thermalbibacter</taxon>
    </lineage>
</organism>
<evidence type="ECO:0000313" key="2">
    <source>
        <dbReference type="Proteomes" id="UP001165306"/>
    </source>
</evidence>
<reference evidence="1" key="1">
    <citation type="submission" date="2022-06" db="EMBL/GenBank/DDBJ databases">
        <title>CFH 74404 Thermomicrobiaceae sp.</title>
        <authorList>
            <person name="Ming H."/>
            <person name="Li W.-J."/>
            <person name="Zhao Z."/>
        </authorList>
    </citation>
    <scope>NUCLEOTIDE SEQUENCE</scope>
    <source>
        <strain evidence="1">CFH 74404</strain>
    </source>
</reference>